<dbReference type="EMBL" id="JABTTE010000022">
    <property type="protein sequence ID" value="NSL52843.1"/>
    <property type="molecule type" value="Genomic_DNA"/>
</dbReference>
<protein>
    <submittedName>
        <fullName evidence="4">Response regulator transcription factor</fullName>
    </submittedName>
</protein>
<evidence type="ECO:0000256" key="1">
    <source>
        <dbReference type="PROSITE-ProRule" id="PRU00169"/>
    </source>
</evidence>
<dbReference type="PANTHER" id="PTHR37299:SF1">
    <property type="entry name" value="STAGE 0 SPORULATION PROTEIN A HOMOLOG"/>
    <property type="match status" value="1"/>
</dbReference>
<dbReference type="GO" id="GO:0003677">
    <property type="term" value="F:DNA binding"/>
    <property type="evidence" value="ECO:0007669"/>
    <property type="project" value="InterPro"/>
</dbReference>
<evidence type="ECO:0000313" key="4">
    <source>
        <dbReference type="EMBL" id="NSL52843.1"/>
    </source>
</evidence>
<dbReference type="AlphaFoldDB" id="A0A8J8GJE1"/>
<accession>A0A8J8GJE1</accession>
<dbReference type="Pfam" id="PF00072">
    <property type="entry name" value="Response_reg"/>
    <property type="match status" value="1"/>
</dbReference>
<comment type="caution">
    <text evidence="4">The sequence shown here is derived from an EMBL/GenBank/DDBJ whole genome shotgun (WGS) entry which is preliminary data.</text>
</comment>
<dbReference type="PROSITE" id="PS50110">
    <property type="entry name" value="RESPONSE_REGULATORY"/>
    <property type="match status" value="1"/>
</dbReference>
<dbReference type="PROSITE" id="PS50930">
    <property type="entry name" value="HTH_LYTTR"/>
    <property type="match status" value="1"/>
</dbReference>
<dbReference type="CDD" id="cd17532">
    <property type="entry name" value="REC_LytTR_AlgR-like"/>
    <property type="match status" value="1"/>
</dbReference>
<dbReference type="PANTHER" id="PTHR37299">
    <property type="entry name" value="TRANSCRIPTIONAL REGULATOR-RELATED"/>
    <property type="match status" value="1"/>
</dbReference>
<dbReference type="Gene3D" id="3.40.50.2300">
    <property type="match status" value="1"/>
</dbReference>
<feature type="modified residue" description="4-aspartylphosphate" evidence="1">
    <location>
        <position position="57"/>
    </location>
</feature>
<keyword evidence="5" id="KW-1185">Reference proteome</keyword>
<dbReference type="Gene3D" id="2.40.50.1020">
    <property type="entry name" value="LytTr DNA-binding domain"/>
    <property type="match status" value="1"/>
</dbReference>
<evidence type="ECO:0000259" key="3">
    <source>
        <dbReference type="PROSITE" id="PS50930"/>
    </source>
</evidence>
<organism evidence="4 5">
    <name type="scientific">Calidifontibacillus erzurumensis</name>
    <dbReference type="NCBI Taxonomy" id="2741433"/>
    <lineage>
        <taxon>Bacteria</taxon>
        <taxon>Bacillati</taxon>
        <taxon>Bacillota</taxon>
        <taxon>Bacilli</taxon>
        <taxon>Bacillales</taxon>
        <taxon>Bacillaceae</taxon>
        <taxon>Calidifontibacillus/Schinkia group</taxon>
        <taxon>Calidifontibacillus</taxon>
    </lineage>
</organism>
<proteinExistence type="predicted"/>
<sequence>MESYIKTLIVDDELYSRDELKFLLQSYPNIQIIGEAESGESAIMKAIQLQPDVVFLDVEMPRMSGIEAAKALNELKKPPLVVFATAYPQFAVEAFRYDAIDYLLKPFDENQLKETVERIERKLGMTVQSQDQGGGKPTGKLAVESEGEIFYLDPSEILYIFRDDKVTKIIAKSGEYEMKTPLKDLESRLSMYDFFRIHKGYLVNLKYITKLTPWFNGAYQLKIEGRKELLSVSRNYVKALRKKLEI</sequence>
<reference evidence="4" key="1">
    <citation type="submission" date="2020-06" db="EMBL/GenBank/DDBJ databases">
        <title>A novel thermopfilic bacterium from Erzurum, Turkey.</title>
        <authorList>
            <person name="Adiguzel A."/>
            <person name="Ay H."/>
            <person name="Baltaci M.O."/>
        </authorList>
    </citation>
    <scope>NUCLEOTIDE SEQUENCE</scope>
    <source>
        <strain evidence="4">P2</strain>
    </source>
</reference>
<dbReference type="InterPro" id="IPR046947">
    <property type="entry name" value="LytR-like"/>
</dbReference>
<dbReference type="InterPro" id="IPR001789">
    <property type="entry name" value="Sig_transdc_resp-reg_receiver"/>
</dbReference>
<dbReference type="Pfam" id="PF04397">
    <property type="entry name" value="LytTR"/>
    <property type="match status" value="1"/>
</dbReference>
<dbReference type="SMART" id="SM00448">
    <property type="entry name" value="REC"/>
    <property type="match status" value="1"/>
</dbReference>
<evidence type="ECO:0000259" key="2">
    <source>
        <dbReference type="PROSITE" id="PS50110"/>
    </source>
</evidence>
<dbReference type="Proteomes" id="UP000625804">
    <property type="component" value="Unassembled WGS sequence"/>
</dbReference>
<gene>
    <name evidence="4" type="ORF">HR057_13885</name>
</gene>
<name>A0A8J8GJE1_9BACI</name>
<dbReference type="InterPro" id="IPR011006">
    <property type="entry name" value="CheY-like_superfamily"/>
</dbReference>
<evidence type="ECO:0000313" key="5">
    <source>
        <dbReference type="Proteomes" id="UP000625804"/>
    </source>
</evidence>
<dbReference type="SMART" id="SM00850">
    <property type="entry name" value="LytTR"/>
    <property type="match status" value="1"/>
</dbReference>
<feature type="domain" description="HTH LytTR-type" evidence="3">
    <location>
        <begin position="141"/>
        <end position="246"/>
    </location>
</feature>
<keyword evidence="1" id="KW-0597">Phosphoprotein</keyword>
<dbReference type="SUPFAM" id="SSF52172">
    <property type="entry name" value="CheY-like"/>
    <property type="match status" value="1"/>
</dbReference>
<dbReference type="RefSeq" id="WP_173732040.1">
    <property type="nucleotide sequence ID" value="NZ_JABTTE010000022.1"/>
</dbReference>
<feature type="domain" description="Response regulatory" evidence="2">
    <location>
        <begin position="6"/>
        <end position="120"/>
    </location>
</feature>
<dbReference type="InterPro" id="IPR007492">
    <property type="entry name" value="LytTR_DNA-bd_dom"/>
</dbReference>
<dbReference type="GO" id="GO:0000156">
    <property type="term" value="F:phosphorelay response regulator activity"/>
    <property type="evidence" value="ECO:0007669"/>
    <property type="project" value="InterPro"/>
</dbReference>